<gene>
    <name evidence="3" type="ORF">GAYE_SCF03G2336</name>
</gene>
<dbReference type="SUPFAM" id="SSF56801">
    <property type="entry name" value="Acetyl-CoA synthetase-like"/>
    <property type="match status" value="2"/>
</dbReference>
<feature type="region of interest" description="Disordered" evidence="1">
    <location>
        <begin position="652"/>
        <end position="711"/>
    </location>
</feature>
<evidence type="ECO:0000256" key="1">
    <source>
        <dbReference type="SAM" id="MobiDB-lite"/>
    </source>
</evidence>
<sequence>MPQALVTLRQLPRAEYASKLAIVYPKHFERKLSNSDLHREVEQNAAILRLAGFTPGTHLALLLDDPLEYIVVFLACMWVGVVVHPVRVKPDEEEIKQWIQKANLETIVCSDVSGKKLAEVARNLAKELGLHCLLVSQNINEGIKIQMQDLVLKSMSFEDRHYKLEPSNPAIAIHVNSSEAEHKIVTFSHEQVIKAMEMYIQLGNLTAQDVTFLSDHPSNCGSLVMQFLAPISVGSVVMISPTDIQTESSKFIERAIPLGITWFGASFSLLKVLCEHPKANKLFEKIRVSWCFGSEALNEKELVDVMRWKEQFHVPHQVLLGREETLGLLFMYELNADIIEEATALSAVPLGKPIDTISAVLVEPQGTEQVEDEGELRVAGQYFSNDAYNSTIEVEGVSSNYMKLDWICRKKDQVFHFLDSTEMYLEKKRQMEEKMREAEKARQEEEKARLEEERQKAEEQANNEKAEADKHREENGTSNRLERKLSKAFRGLFSASIGSEKADNQNHKAVQKEKMAPNGFPAPFHPRRKSADLDSYPLFDDTEPEYFKVGKSTFSLAEIDYIVQKHPATKEAKSFLIHNNGKNEVEVHVALTLNPGRRVTSELFTKHMKKWGIRGKALPVHYYVCRKLPSNESGEQTREFIKKHCLSMPQNKVTEAYSDPKNSKIHEKDPSEEQQSRKSGSWLRRSLSKTLHNGDSQEDSTDGSLKRNSSKFMQIIRRASFSS</sequence>
<evidence type="ECO:0000313" key="4">
    <source>
        <dbReference type="Proteomes" id="UP001300502"/>
    </source>
</evidence>
<protein>
    <recommendedName>
        <fullName evidence="2">AMP-dependent synthetase/ligase domain-containing protein</fullName>
    </recommendedName>
</protein>
<dbReference type="Proteomes" id="UP001300502">
    <property type="component" value="Unassembled WGS sequence"/>
</dbReference>
<reference evidence="3 4" key="1">
    <citation type="submission" date="2022-07" db="EMBL/GenBank/DDBJ databases">
        <title>Genome-wide signatures of adaptation to extreme environments.</title>
        <authorList>
            <person name="Cho C.H."/>
            <person name="Yoon H.S."/>
        </authorList>
    </citation>
    <scope>NUCLEOTIDE SEQUENCE [LARGE SCALE GENOMIC DNA]</scope>
    <source>
        <strain evidence="3 4">108.79 E11</strain>
    </source>
</reference>
<dbReference type="Pfam" id="PF00501">
    <property type="entry name" value="AMP-binding"/>
    <property type="match status" value="1"/>
</dbReference>
<name>A0AAV9IAL5_9RHOD</name>
<dbReference type="GO" id="GO:0031956">
    <property type="term" value="F:medium-chain fatty acid-CoA ligase activity"/>
    <property type="evidence" value="ECO:0007669"/>
    <property type="project" value="TreeGrafter"/>
</dbReference>
<dbReference type="AlphaFoldDB" id="A0AAV9IAL5"/>
<dbReference type="Gene3D" id="3.40.50.12780">
    <property type="entry name" value="N-terminal domain of ligase-like"/>
    <property type="match status" value="1"/>
</dbReference>
<dbReference type="EMBL" id="JANCYU010000023">
    <property type="protein sequence ID" value="KAK4524435.1"/>
    <property type="molecule type" value="Genomic_DNA"/>
</dbReference>
<dbReference type="InterPro" id="IPR000873">
    <property type="entry name" value="AMP-dep_synth/lig_dom"/>
</dbReference>
<accession>A0AAV9IAL5</accession>
<comment type="caution">
    <text evidence="3">The sequence shown here is derived from an EMBL/GenBank/DDBJ whole genome shotgun (WGS) entry which is preliminary data.</text>
</comment>
<feature type="compositionally biased region" description="Polar residues" evidence="1">
    <location>
        <begin position="702"/>
        <end position="711"/>
    </location>
</feature>
<proteinExistence type="predicted"/>
<keyword evidence="4" id="KW-1185">Reference proteome</keyword>
<dbReference type="InterPro" id="IPR042099">
    <property type="entry name" value="ANL_N_sf"/>
</dbReference>
<evidence type="ECO:0000313" key="3">
    <source>
        <dbReference type="EMBL" id="KAK4524435.1"/>
    </source>
</evidence>
<dbReference type="PANTHER" id="PTHR43201">
    <property type="entry name" value="ACYL-COA SYNTHETASE"/>
    <property type="match status" value="1"/>
</dbReference>
<feature type="compositionally biased region" description="Basic and acidic residues" evidence="1">
    <location>
        <begin position="661"/>
        <end position="676"/>
    </location>
</feature>
<dbReference type="PANTHER" id="PTHR43201:SF32">
    <property type="entry name" value="2-SUCCINYLBENZOATE--COA LIGASE, CHLOROPLASTIC_PEROXISOMAL"/>
    <property type="match status" value="1"/>
</dbReference>
<feature type="domain" description="AMP-dependent synthetase/ligase" evidence="2">
    <location>
        <begin position="15"/>
        <end position="381"/>
    </location>
</feature>
<dbReference type="GO" id="GO:0006631">
    <property type="term" value="P:fatty acid metabolic process"/>
    <property type="evidence" value="ECO:0007669"/>
    <property type="project" value="TreeGrafter"/>
</dbReference>
<evidence type="ECO:0000259" key="2">
    <source>
        <dbReference type="Pfam" id="PF00501"/>
    </source>
</evidence>
<organism evidence="3 4">
    <name type="scientific">Galdieria yellowstonensis</name>
    <dbReference type="NCBI Taxonomy" id="3028027"/>
    <lineage>
        <taxon>Eukaryota</taxon>
        <taxon>Rhodophyta</taxon>
        <taxon>Bangiophyceae</taxon>
        <taxon>Galdieriales</taxon>
        <taxon>Galdieriaceae</taxon>
        <taxon>Galdieria</taxon>
    </lineage>
</organism>
<feature type="region of interest" description="Disordered" evidence="1">
    <location>
        <begin position="435"/>
        <end position="481"/>
    </location>
</feature>